<name>A0A2H1G3E7_ZYMTR</name>
<dbReference type="AlphaFoldDB" id="A0A2H1G3E7"/>
<accession>A0A2H1G3E7</accession>
<dbReference type="EMBL" id="LT854255">
    <property type="protein sequence ID" value="SMR48088.1"/>
    <property type="molecule type" value="Genomic_DNA"/>
</dbReference>
<dbReference type="InterPro" id="IPR053247">
    <property type="entry name" value="GPCR_GPR1/git3-like"/>
</dbReference>
<feature type="transmembrane region" description="Helical" evidence="1">
    <location>
        <begin position="147"/>
        <end position="170"/>
    </location>
</feature>
<keyword evidence="1" id="KW-0812">Transmembrane</keyword>
<feature type="transmembrane region" description="Helical" evidence="1">
    <location>
        <begin position="107"/>
        <end position="127"/>
    </location>
</feature>
<dbReference type="PANTHER" id="PTHR42058">
    <property type="entry name" value="G_PROTEIN_RECEP_F2_4 DOMAIN-CONTAINING PROTEIN"/>
    <property type="match status" value="1"/>
</dbReference>
<proteinExistence type="predicted"/>
<protein>
    <submittedName>
        <fullName evidence="2">Uncharacterized protein</fullName>
    </submittedName>
</protein>
<evidence type="ECO:0000313" key="2">
    <source>
        <dbReference type="EMBL" id="SMR48088.1"/>
    </source>
</evidence>
<gene>
    <name evidence="2" type="ORF">ZT1E4_G3477</name>
</gene>
<dbReference type="PANTHER" id="PTHR42058:SF1">
    <property type="entry name" value="G-PROTEIN COUPLED RECEPTORS FAMILY 2 PROFILE 2 DOMAIN-CONTAINING PROTEIN"/>
    <property type="match status" value="1"/>
</dbReference>
<evidence type="ECO:0000313" key="3">
    <source>
        <dbReference type="Proteomes" id="UP000245764"/>
    </source>
</evidence>
<sequence length="175" mass="18880">MSCPVPFLSAADFPPTGGCEYSVSDIMGKIIDGNLADLPGRLCSAVTSTLTCCLPCNKQKWTYTNEFNRNLDVAFWLNVPSLIALVLLLITFAALPAKQSHRHYLNIGLCVGLSLLCIAFVIPLASRPDYCYNVITPRDMYSSTQCGFSGAFFIAGTLTATTWGTSILVIPAEAL</sequence>
<feature type="transmembrane region" description="Helical" evidence="1">
    <location>
        <begin position="73"/>
        <end position="95"/>
    </location>
</feature>
<keyword evidence="1" id="KW-0472">Membrane</keyword>
<evidence type="ECO:0000256" key="1">
    <source>
        <dbReference type="SAM" id="Phobius"/>
    </source>
</evidence>
<organism evidence="2 3">
    <name type="scientific">Zymoseptoria tritici ST99CH_1E4</name>
    <dbReference type="NCBI Taxonomy" id="1276532"/>
    <lineage>
        <taxon>Eukaryota</taxon>
        <taxon>Fungi</taxon>
        <taxon>Dikarya</taxon>
        <taxon>Ascomycota</taxon>
        <taxon>Pezizomycotina</taxon>
        <taxon>Dothideomycetes</taxon>
        <taxon>Dothideomycetidae</taxon>
        <taxon>Mycosphaerellales</taxon>
        <taxon>Mycosphaerellaceae</taxon>
        <taxon>Zymoseptoria</taxon>
    </lineage>
</organism>
<dbReference type="Proteomes" id="UP000245764">
    <property type="component" value="Chromosome 3"/>
</dbReference>
<reference evidence="3" key="1">
    <citation type="submission" date="2017-05" db="EMBL/GenBank/DDBJ databases">
        <authorList>
            <person name="Song R."/>
            <person name="Chenine A.L."/>
            <person name="Ruprecht R.M."/>
        </authorList>
    </citation>
    <scope>NUCLEOTIDE SEQUENCE [LARGE SCALE GENOMIC DNA]</scope>
</reference>
<keyword evidence="1" id="KW-1133">Transmembrane helix</keyword>